<dbReference type="EMBL" id="JARBJD010000082">
    <property type="protein sequence ID" value="KAK2954131.1"/>
    <property type="molecule type" value="Genomic_DNA"/>
</dbReference>
<name>A0ABQ9XLF0_9EUKA</name>
<reference evidence="2 4" key="1">
    <citation type="journal article" date="2022" name="bioRxiv">
        <title>Genomics of Preaxostyla Flagellates Illuminates Evolutionary Transitions and the Path Towards Mitochondrial Loss.</title>
        <authorList>
            <person name="Novak L.V.F."/>
            <person name="Treitli S.C."/>
            <person name="Pyrih J."/>
            <person name="Halakuc P."/>
            <person name="Pipaliya S.V."/>
            <person name="Vacek V."/>
            <person name="Brzon O."/>
            <person name="Soukal P."/>
            <person name="Eme L."/>
            <person name="Dacks J.B."/>
            <person name="Karnkowska A."/>
            <person name="Elias M."/>
            <person name="Hampl V."/>
        </authorList>
    </citation>
    <scope>NUCLEOTIDE SEQUENCE [LARGE SCALE GENOMIC DNA]</scope>
    <source>
        <strain evidence="2">NAU3</strain>
        <tissue evidence="2">Gut</tissue>
    </source>
</reference>
<feature type="compositionally biased region" description="Low complexity" evidence="1">
    <location>
        <begin position="52"/>
        <end position="84"/>
    </location>
</feature>
<feature type="region of interest" description="Disordered" evidence="1">
    <location>
        <begin position="1"/>
        <end position="92"/>
    </location>
</feature>
<feature type="compositionally biased region" description="Polar residues" evidence="1">
    <location>
        <begin position="1"/>
        <end position="51"/>
    </location>
</feature>
<accession>A0ABQ9XLF0</accession>
<evidence type="ECO:0000313" key="4">
    <source>
        <dbReference type="Proteomes" id="UP001281761"/>
    </source>
</evidence>
<protein>
    <submittedName>
        <fullName evidence="2">Uncharacterized protein</fullName>
    </submittedName>
</protein>
<evidence type="ECO:0000313" key="3">
    <source>
        <dbReference type="EMBL" id="KAK2954131.1"/>
    </source>
</evidence>
<evidence type="ECO:0000256" key="1">
    <source>
        <dbReference type="SAM" id="MobiDB-lite"/>
    </source>
</evidence>
<keyword evidence="4" id="KW-1185">Reference proteome</keyword>
<comment type="caution">
    <text evidence="2">The sequence shown here is derived from an EMBL/GenBank/DDBJ whole genome shotgun (WGS) entry which is preliminary data.</text>
</comment>
<organism evidence="2 4">
    <name type="scientific">Blattamonas nauphoetae</name>
    <dbReference type="NCBI Taxonomy" id="2049346"/>
    <lineage>
        <taxon>Eukaryota</taxon>
        <taxon>Metamonada</taxon>
        <taxon>Preaxostyla</taxon>
        <taxon>Oxymonadida</taxon>
        <taxon>Blattamonas</taxon>
    </lineage>
</organism>
<dbReference type="EMBL" id="JARBJD010000109">
    <property type="protein sequence ID" value="KAK2952020.1"/>
    <property type="molecule type" value="Genomic_DNA"/>
</dbReference>
<gene>
    <name evidence="3" type="ORF">BLNAU_10948</name>
    <name evidence="2" type="ORF">BLNAU_13002</name>
</gene>
<proteinExistence type="predicted"/>
<evidence type="ECO:0000313" key="2">
    <source>
        <dbReference type="EMBL" id="KAK2952020.1"/>
    </source>
</evidence>
<dbReference type="Proteomes" id="UP001281761">
    <property type="component" value="Unassembled WGS sequence"/>
</dbReference>
<sequence>MPSFGSIATQPTVSTKHYETSQTPPNTIHSCFTTPNQNSATSTPSTPHTQDSSTPPSSRRTSSPSQSPHNPSPPSTASVSPSNPLTTSFPAELSTDCNIDTHLFLVQHSGAHSVHSLFREIYGSTLGMATELFSRSAQGWDCHCRSCR</sequence>